<organism evidence="3 4">
    <name type="scientific">Dactylosporangium matsuzakiense</name>
    <dbReference type="NCBI Taxonomy" id="53360"/>
    <lineage>
        <taxon>Bacteria</taxon>
        <taxon>Bacillati</taxon>
        <taxon>Actinomycetota</taxon>
        <taxon>Actinomycetes</taxon>
        <taxon>Micromonosporales</taxon>
        <taxon>Micromonosporaceae</taxon>
        <taxon>Dactylosporangium</taxon>
    </lineage>
</organism>
<evidence type="ECO:0000313" key="3">
    <source>
        <dbReference type="EMBL" id="GLL01970.1"/>
    </source>
</evidence>
<feature type="region of interest" description="Disordered" evidence="1">
    <location>
        <begin position="1"/>
        <end position="26"/>
    </location>
</feature>
<keyword evidence="2" id="KW-1133">Transmembrane helix</keyword>
<dbReference type="Proteomes" id="UP001143480">
    <property type="component" value="Unassembled WGS sequence"/>
</dbReference>
<comment type="caution">
    <text evidence="3">The sequence shown here is derived from an EMBL/GenBank/DDBJ whole genome shotgun (WGS) entry which is preliminary data.</text>
</comment>
<proteinExistence type="predicted"/>
<feature type="transmembrane region" description="Helical" evidence="2">
    <location>
        <begin position="131"/>
        <end position="151"/>
    </location>
</feature>
<gene>
    <name evidence="3" type="ORF">GCM10017581_037120</name>
</gene>
<keyword evidence="2" id="KW-0812">Transmembrane</keyword>
<sequence length="244" mass="26644">MLSVSDLPPPLDLGSDGSSRPGKPLPGWLRRTEAEQRWPAALVIAIAIVIHLVLPPDLAPHPRWLLPGLEGAMLLTIVVVNPLQINRETRILRPLALALVGVLTLVTIWSVGLLVRALFTSGPSVALPAHLLLWGAAIWLTNVIVFALWFWETDRGGPAARADGDNPHPDFLFTQMQVPELAHKDWEPGFFDYFYLAFTNSTAFSPTDTLPMSTWAKMLMLTESAISLVTVLLVVARAVNVIGG</sequence>
<feature type="transmembrane region" description="Helical" evidence="2">
    <location>
        <begin position="64"/>
        <end position="83"/>
    </location>
</feature>
<reference evidence="3" key="1">
    <citation type="journal article" date="2014" name="Int. J. Syst. Evol. Microbiol.">
        <title>Complete genome sequence of Corynebacterium casei LMG S-19264T (=DSM 44701T), isolated from a smear-ripened cheese.</title>
        <authorList>
            <consortium name="US DOE Joint Genome Institute (JGI-PGF)"/>
            <person name="Walter F."/>
            <person name="Albersmeier A."/>
            <person name="Kalinowski J."/>
            <person name="Ruckert C."/>
        </authorList>
    </citation>
    <scope>NUCLEOTIDE SEQUENCE</scope>
    <source>
        <strain evidence="3">VKM Ac-1321</strain>
    </source>
</reference>
<evidence type="ECO:0008006" key="5">
    <source>
        <dbReference type="Google" id="ProtNLM"/>
    </source>
</evidence>
<feature type="transmembrane region" description="Helical" evidence="2">
    <location>
        <begin position="218"/>
        <end position="239"/>
    </location>
</feature>
<keyword evidence="4" id="KW-1185">Reference proteome</keyword>
<name>A0A9W6KKR2_9ACTN</name>
<dbReference type="AlphaFoldDB" id="A0A9W6KKR2"/>
<feature type="transmembrane region" description="Helical" evidence="2">
    <location>
        <begin position="95"/>
        <end position="119"/>
    </location>
</feature>
<evidence type="ECO:0000313" key="4">
    <source>
        <dbReference type="Proteomes" id="UP001143480"/>
    </source>
</evidence>
<evidence type="ECO:0000256" key="1">
    <source>
        <dbReference type="SAM" id="MobiDB-lite"/>
    </source>
</evidence>
<evidence type="ECO:0000256" key="2">
    <source>
        <dbReference type="SAM" id="Phobius"/>
    </source>
</evidence>
<dbReference type="EMBL" id="BSFP01000020">
    <property type="protein sequence ID" value="GLL01970.1"/>
    <property type="molecule type" value="Genomic_DNA"/>
</dbReference>
<keyword evidence="2" id="KW-0472">Membrane</keyword>
<accession>A0A9W6KKR2</accession>
<protein>
    <recommendedName>
        <fullName evidence="5">DUF1345 domain-containing protein</fullName>
    </recommendedName>
</protein>
<feature type="transmembrane region" description="Helical" evidence="2">
    <location>
        <begin position="38"/>
        <end position="58"/>
    </location>
</feature>
<reference evidence="3" key="2">
    <citation type="submission" date="2023-01" db="EMBL/GenBank/DDBJ databases">
        <authorList>
            <person name="Sun Q."/>
            <person name="Evtushenko L."/>
        </authorList>
    </citation>
    <scope>NUCLEOTIDE SEQUENCE</scope>
    <source>
        <strain evidence="3">VKM Ac-1321</strain>
    </source>
</reference>